<dbReference type="InterPro" id="IPR036312">
    <property type="entry name" value="Bifun_inhib/LTP/seed_sf"/>
</dbReference>
<feature type="domain" description="Bifunctional inhibitor/plant lipid transfer protein/seed storage helical" evidence="5">
    <location>
        <begin position="189"/>
        <end position="275"/>
    </location>
</feature>
<evidence type="ECO:0000256" key="3">
    <source>
        <dbReference type="ARBA" id="ARBA00023129"/>
    </source>
</evidence>
<dbReference type="CDD" id="cd00261">
    <property type="entry name" value="AAI_SS"/>
    <property type="match status" value="2"/>
</dbReference>
<organism evidence="6 7">
    <name type="scientific">Solanum verrucosum</name>
    <dbReference type="NCBI Taxonomy" id="315347"/>
    <lineage>
        <taxon>Eukaryota</taxon>
        <taxon>Viridiplantae</taxon>
        <taxon>Streptophyta</taxon>
        <taxon>Embryophyta</taxon>
        <taxon>Tracheophyta</taxon>
        <taxon>Spermatophyta</taxon>
        <taxon>Magnoliopsida</taxon>
        <taxon>eudicotyledons</taxon>
        <taxon>Gunneridae</taxon>
        <taxon>Pentapetalae</taxon>
        <taxon>asterids</taxon>
        <taxon>lamiids</taxon>
        <taxon>Solanales</taxon>
        <taxon>Solanaceae</taxon>
        <taxon>Solanoideae</taxon>
        <taxon>Solaneae</taxon>
        <taxon>Solanum</taxon>
    </lineage>
</organism>
<dbReference type="SMART" id="SM00499">
    <property type="entry name" value="AAI"/>
    <property type="match status" value="2"/>
</dbReference>
<reference evidence="6" key="1">
    <citation type="submission" date="2023-08" db="EMBL/GenBank/DDBJ databases">
        <title>A de novo genome assembly of Solanum verrucosum Schlechtendal, a Mexican diploid species geographically isolated from the other diploid A-genome species in potato relatives.</title>
        <authorList>
            <person name="Hosaka K."/>
        </authorList>
    </citation>
    <scope>NUCLEOTIDE SEQUENCE</scope>
    <source>
        <tissue evidence="6">Young leaves</tissue>
    </source>
</reference>
<protein>
    <recommendedName>
        <fullName evidence="5">Bifunctional inhibitor/plant lipid transfer protein/seed storage helical domain-containing protein</fullName>
    </recommendedName>
</protein>
<evidence type="ECO:0000256" key="4">
    <source>
        <dbReference type="SAM" id="SignalP"/>
    </source>
</evidence>
<proteinExistence type="inferred from homology"/>
<evidence type="ECO:0000313" key="7">
    <source>
        <dbReference type="Proteomes" id="UP001234989"/>
    </source>
</evidence>
<keyword evidence="2" id="KW-0758">Storage protein</keyword>
<dbReference type="PANTHER" id="PTHR35496">
    <property type="entry name" value="2S SEED STORAGE PROTEIN 1-RELATED"/>
    <property type="match status" value="1"/>
</dbReference>
<evidence type="ECO:0000313" key="6">
    <source>
        <dbReference type="EMBL" id="WMV39857.1"/>
    </source>
</evidence>
<dbReference type="Pfam" id="PF00234">
    <property type="entry name" value="Tryp_alpha_amyl"/>
    <property type="match status" value="2"/>
</dbReference>
<dbReference type="GO" id="GO:0045735">
    <property type="term" value="F:nutrient reservoir activity"/>
    <property type="evidence" value="ECO:0007669"/>
    <property type="project" value="UniProtKB-KW"/>
</dbReference>
<comment type="similarity">
    <text evidence="1">Belongs to the 2S seed storage albumins family.</text>
</comment>
<name>A0AAF0ZHW7_SOLVR</name>
<accession>A0AAF0ZHW7</accession>
<dbReference type="InterPro" id="IPR016140">
    <property type="entry name" value="Bifunc_inhib/LTP/seed_store"/>
</dbReference>
<dbReference type="AlphaFoldDB" id="A0AAF0ZHW7"/>
<dbReference type="InterPro" id="IPR000617">
    <property type="entry name" value="Napin/2SS/CON"/>
</dbReference>
<dbReference type="SUPFAM" id="SSF47699">
    <property type="entry name" value="Bifunctional inhibitor/lipid-transfer protein/seed storage 2S albumin"/>
    <property type="match status" value="2"/>
</dbReference>
<evidence type="ECO:0000256" key="1">
    <source>
        <dbReference type="ARBA" id="ARBA00008262"/>
    </source>
</evidence>
<gene>
    <name evidence="6" type="ORF">MTR67_033242</name>
</gene>
<sequence length="277" mass="31966">MGKNSLVAVLLLCLLAFANANTFSVTVAVTEDDIDNPQSCQEQIQSQKLNHCRMYISRSHQHFNDELSMVTDDDHEINQAQEHLQQCCQELRNMDTQCRCPALKKMVMQDCGRQGEEAQRMLGKARYIPQILSTNKELFRQHLHVKIDTRKISLGAALLLCLLAFANANKFSVTVAVTEEDDIKNPQSCQEQIQTHRLNHCRMLLSRKELSMVTKDDHEMRNQQEHLQQCCQELRNIDTKCRCPALKTMVTREPELMSQRTRSLPRACNIEPTECYF</sequence>
<dbReference type="Gene3D" id="1.10.110.10">
    <property type="entry name" value="Plant lipid-transfer and hydrophobic proteins"/>
    <property type="match status" value="2"/>
</dbReference>
<dbReference type="PANTHER" id="PTHR35496:SF4">
    <property type="entry name" value="2S SULFUR-RICH SEED STORAGE PROTEIN 2-LIKE"/>
    <property type="match status" value="1"/>
</dbReference>
<feature type="signal peptide" evidence="4">
    <location>
        <begin position="1"/>
        <end position="20"/>
    </location>
</feature>
<keyword evidence="4" id="KW-0732">Signal</keyword>
<evidence type="ECO:0000256" key="2">
    <source>
        <dbReference type="ARBA" id="ARBA00022761"/>
    </source>
</evidence>
<dbReference type="EMBL" id="CP133618">
    <property type="protein sequence ID" value="WMV39857.1"/>
    <property type="molecule type" value="Genomic_DNA"/>
</dbReference>
<feature type="chain" id="PRO_5042143517" description="Bifunctional inhibitor/plant lipid transfer protein/seed storage helical domain-containing protein" evidence="4">
    <location>
        <begin position="21"/>
        <end position="277"/>
    </location>
</feature>
<keyword evidence="3" id="KW-0708">Seed storage protein</keyword>
<evidence type="ECO:0000259" key="5">
    <source>
        <dbReference type="SMART" id="SM00499"/>
    </source>
</evidence>
<keyword evidence="7" id="KW-1185">Reference proteome</keyword>
<dbReference type="Proteomes" id="UP001234989">
    <property type="component" value="Chromosome 7"/>
</dbReference>
<feature type="domain" description="Bifunctional inhibitor/plant lipid transfer protein/seed storage helical" evidence="5">
    <location>
        <begin position="40"/>
        <end position="120"/>
    </location>
</feature>